<evidence type="ECO:0000256" key="4">
    <source>
        <dbReference type="PROSITE-ProRule" id="PRU00335"/>
    </source>
</evidence>
<feature type="DNA-binding region" description="H-T-H motif" evidence="4">
    <location>
        <begin position="109"/>
        <end position="128"/>
    </location>
</feature>
<feature type="domain" description="HTH tetR-type" evidence="5">
    <location>
        <begin position="86"/>
        <end position="146"/>
    </location>
</feature>
<dbReference type="InterPro" id="IPR009057">
    <property type="entry name" value="Homeodomain-like_sf"/>
</dbReference>
<dbReference type="Pfam" id="PF00440">
    <property type="entry name" value="TetR_N"/>
    <property type="match status" value="1"/>
</dbReference>
<dbReference type="EMBL" id="SDPL01000248">
    <property type="protein sequence ID" value="RXZ46065.1"/>
    <property type="molecule type" value="Genomic_DNA"/>
</dbReference>
<dbReference type="AlphaFoldDB" id="A0A4Q2JEA2"/>
<dbReference type="PANTHER" id="PTHR47506">
    <property type="entry name" value="TRANSCRIPTIONAL REGULATORY PROTEIN"/>
    <property type="match status" value="1"/>
</dbReference>
<keyword evidence="1" id="KW-0805">Transcription regulation</keyword>
<evidence type="ECO:0000259" key="5">
    <source>
        <dbReference type="PROSITE" id="PS50977"/>
    </source>
</evidence>
<dbReference type="SUPFAM" id="SSF46689">
    <property type="entry name" value="Homeodomain-like"/>
    <property type="match status" value="1"/>
</dbReference>
<gene>
    <name evidence="6" type="ORF">ESO86_11840</name>
</gene>
<keyword evidence="3" id="KW-0804">Transcription</keyword>
<evidence type="ECO:0000256" key="2">
    <source>
        <dbReference type="ARBA" id="ARBA00023125"/>
    </source>
</evidence>
<reference evidence="6 7" key="1">
    <citation type="submission" date="2019-01" db="EMBL/GenBank/DDBJ databases">
        <authorList>
            <person name="Li J."/>
        </authorList>
    </citation>
    <scope>NUCLEOTIDE SEQUENCE [LARGE SCALE GENOMIC DNA]</scope>
    <source>
        <strain evidence="6 7">CGMCC 4.7180</strain>
    </source>
</reference>
<dbReference type="InterPro" id="IPR036271">
    <property type="entry name" value="Tet_transcr_reg_TetR-rel_C_sf"/>
</dbReference>
<dbReference type="Proteomes" id="UP000292881">
    <property type="component" value="Unassembled WGS sequence"/>
</dbReference>
<proteinExistence type="predicted"/>
<dbReference type="PROSITE" id="PS50977">
    <property type="entry name" value="HTH_TETR_2"/>
    <property type="match status" value="1"/>
</dbReference>
<organism evidence="6 7">
    <name type="scientific">Agromyces binzhouensis</name>
    <dbReference type="NCBI Taxonomy" id="1817495"/>
    <lineage>
        <taxon>Bacteria</taxon>
        <taxon>Bacillati</taxon>
        <taxon>Actinomycetota</taxon>
        <taxon>Actinomycetes</taxon>
        <taxon>Micrococcales</taxon>
        <taxon>Microbacteriaceae</taxon>
        <taxon>Agromyces</taxon>
    </lineage>
</organism>
<comment type="caution">
    <text evidence="6">The sequence shown here is derived from an EMBL/GenBank/DDBJ whole genome shotgun (WGS) entry which is preliminary data.</text>
</comment>
<accession>A0A4Q2JEA2</accession>
<dbReference type="InterPro" id="IPR001647">
    <property type="entry name" value="HTH_TetR"/>
</dbReference>
<name>A0A4Q2JEA2_9MICO</name>
<evidence type="ECO:0000313" key="6">
    <source>
        <dbReference type="EMBL" id="RXZ46065.1"/>
    </source>
</evidence>
<protein>
    <submittedName>
        <fullName evidence="6">TetR/AcrR family transcriptional regulator</fullName>
    </submittedName>
</protein>
<keyword evidence="7" id="KW-1185">Reference proteome</keyword>
<evidence type="ECO:0000256" key="1">
    <source>
        <dbReference type="ARBA" id="ARBA00023015"/>
    </source>
</evidence>
<sequence>MSRRTALCDAAGIGRAPGCASTTSRWTVLDPTSRTPRRMLRAYREAGAARAVRAYLDELGRLSQCRVSGAEVEHAERSAVSRMSAAERRPALIEAGLRVIAREGIAGASTRAIVAEAGMSLASFHYAFESREAFLDELTAAVVARETQAVLPLPEVDGDLREVIEAGFLRYLEHLRADPAHEQAMLELTQHALRAPERHPLAVAQYRRYADFAEEALTLAAERAGVAWRVSVSEVAGVLVAFSDGITLNWLVHRDDRAALAAARAAADALSRMADPTGPEPTAPQ</sequence>
<feature type="non-terminal residue" evidence="6">
    <location>
        <position position="285"/>
    </location>
</feature>
<evidence type="ECO:0000256" key="3">
    <source>
        <dbReference type="ARBA" id="ARBA00023163"/>
    </source>
</evidence>
<dbReference type="PANTHER" id="PTHR47506:SF6">
    <property type="entry name" value="HTH-TYPE TRANSCRIPTIONAL REPRESSOR NEMR"/>
    <property type="match status" value="1"/>
</dbReference>
<keyword evidence="2 4" id="KW-0238">DNA-binding</keyword>
<dbReference type="GO" id="GO:0003677">
    <property type="term" value="F:DNA binding"/>
    <property type="evidence" value="ECO:0007669"/>
    <property type="project" value="UniProtKB-UniRule"/>
</dbReference>
<dbReference type="SUPFAM" id="SSF48498">
    <property type="entry name" value="Tetracyclin repressor-like, C-terminal domain"/>
    <property type="match status" value="1"/>
</dbReference>
<evidence type="ECO:0000313" key="7">
    <source>
        <dbReference type="Proteomes" id="UP000292881"/>
    </source>
</evidence>
<dbReference type="Gene3D" id="1.10.357.10">
    <property type="entry name" value="Tetracycline Repressor, domain 2"/>
    <property type="match status" value="1"/>
</dbReference>